<dbReference type="Pfam" id="PF26639">
    <property type="entry name" value="Het-6_barrel"/>
    <property type="match status" value="1"/>
</dbReference>
<accession>A0A8K0SH90</accession>
<dbReference type="Pfam" id="PF06985">
    <property type="entry name" value="HET"/>
    <property type="match status" value="1"/>
</dbReference>
<proteinExistence type="predicted"/>
<evidence type="ECO:0000259" key="1">
    <source>
        <dbReference type="Pfam" id="PF06985"/>
    </source>
</evidence>
<sequence length="571" mass="64825">MYSSLSGEGQIRLLKVELDANGTQVQCELKTFCLKDDPEYIAISYTWGPPTTQHEATNTSSGTVRCNGYNIEVTQNLYHLLLRISGDESLQPSWYWVDFLCINQNDNIEKSSQVSLMASIYHSANRVIAWLGEEDSHTKEAIELIEKLAMLHPDCLRHVRPKNMDSATFRRILGPLSHQRAWNSLGHFWRRTYFSRTWIIQEIALANEVTAMCGGHSIRWAHITMASLFFTVTPWARFKDDSALLYALVKSRQFLSSDPRDKIYALLGLYSDYAKGKARLLPKYDNFSCIDAYISSAIQILEDTDHLLLLAYSEGEDFHNLKGLPSWVPDWSCPKALGLGIVGYRRFQATRQQPRVLKIDESIKSLTLRGLRLDTVVEVGEAKEEPRWEAFWRTLVTDTAARVNGVAQNDTDPPAYIHKVDHPAPNDYGFAFRSWLTHVIDRWKHEPQTGKKEHFLTEIARIAAAAETDLASKLGMSADNGHEPPSADDFETTMNHSSQTRLIRTRMNYIGITTTSVRQNDSVWLVLGSRVPLVFREGPDERFRLVGGACIHGVMQGEAMREDCLEDIVVI</sequence>
<comment type="caution">
    <text evidence="2">The sequence shown here is derived from an EMBL/GenBank/DDBJ whole genome shotgun (WGS) entry which is preliminary data.</text>
</comment>
<dbReference type="PANTHER" id="PTHR24148:SF73">
    <property type="entry name" value="HET DOMAIN PROTEIN (AFU_ORTHOLOGUE AFUA_8G01020)"/>
    <property type="match status" value="1"/>
</dbReference>
<keyword evidence="3" id="KW-1185">Reference proteome</keyword>
<dbReference type="Proteomes" id="UP000813444">
    <property type="component" value="Unassembled WGS sequence"/>
</dbReference>
<evidence type="ECO:0000313" key="2">
    <source>
        <dbReference type="EMBL" id="KAH7303526.1"/>
    </source>
</evidence>
<dbReference type="AlphaFoldDB" id="A0A8K0SH90"/>
<dbReference type="InterPro" id="IPR010730">
    <property type="entry name" value="HET"/>
</dbReference>
<organism evidence="2 3">
    <name type="scientific">Stachybotrys elegans</name>
    <dbReference type="NCBI Taxonomy" id="80388"/>
    <lineage>
        <taxon>Eukaryota</taxon>
        <taxon>Fungi</taxon>
        <taxon>Dikarya</taxon>
        <taxon>Ascomycota</taxon>
        <taxon>Pezizomycotina</taxon>
        <taxon>Sordariomycetes</taxon>
        <taxon>Hypocreomycetidae</taxon>
        <taxon>Hypocreales</taxon>
        <taxon>Stachybotryaceae</taxon>
        <taxon>Stachybotrys</taxon>
    </lineage>
</organism>
<dbReference type="EMBL" id="JAGPNK010000032">
    <property type="protein sequence ID" value="KAH7303526.1"/>
    <property type="molecule type" value="Genomic_DNA"/>
</dbReference>
<reference evidence="2" key="1">
    <citation type="journal article" date="2021" name="Nat. Commun.">
        <title>Genetic determinants of endophytism in the Arabidopsis root mycobiome.</title>
        <authorList>
            <person name="Mesny F."/>
            <person name="Miyauchi S."/>
            <person name="Thiergart T."/>
            <person name="Pickel B."/>
            <person name="Atanasova L."/>
            <person name="Karlsson M."/>
            <person name="Huettel B."/>
            <person name="Barry K.W."/>
            <person name="Haridas S."/>
            <person name="Chen C."/>
            <person name="Bauer D."/>
            <person name="Andreopoulos W."/>
            <person name="Pangilinan J."/>
            <person name="LaButti K."/>
            <person name="Riley R."/>
            <person name="Lipzen A."/>
            <person name="Clum A."/>
            <person name="Drula E."/>
            <person name="Henrissat B."/>
            <person name="Kohler A."/>
            <person name="Grigoriev I.V."/>
            <person name="Martin F.M."/>
            <person name="Hacquard S."/>
        </authorList>
    </citation>
    <scope>NUCLEOTIDE SEQUENCE</scope>
    <source>
        <strain evidence="2">MPI-CAGE-CH-0235</strain>
    </source>
</reference>
<feature type="domain" description="Heterokaryon incompatibility" evidence="1">
    <location>
        <begin position="40"/>
        <end position="202"/>
    </location>
</feature>
<dbReference type="InterPro" id="IPR052895">
    <property type="entry name" value="HetReg/Transcr_Mod"/>
</dbReference>
<protein>
    <submittedName>
        <fullName evidence="2">Heterokaryon incompatibility protein-domain-containing protein</fullName>
    </submittedName>
</protein>
<name>A0A8K0SH90_9HYPO</name>
<dbReference type="PANTHER" id="PTHR24148">
    <property type="entry name" value="ANKYRIN REPEAT DOMAIN-CONTAINING PROTEIN 39 HOMOLOG-RELATED"/>
    <property type="match status" value="1"/>
</dbReference>
<gene>
    <name evidence="2" type="ORF">B0I35DRAFT_498137</name>
</gene>
<evidence type="ECO:0000313" key="3">
    <source>
        <dbReference type="Proteomes" id="UP000813444"/>
    </source>
</evidence>
<dbReference type="OrthoDB" id="3548654at2759"/>